<organism evidence="1">
    <name type="scientific">Anguilla anguilla</name>
    <name type="common">European freshwater eel</name>
    <name type="synonym">Muraena anguilla</name>
    <dbReference type="NCBI Taxonomy" id="7936"/>
    <lineage>
        <taxon>Eukaryota</taxon>
        <taxon>Metazoa</taxon>
        <taxon>Chordata</taxon>
        <taxon>Craniata</taxon>
        <taxon>Vertebrata</taxon>
        <taxon>Euteleostomi</taxon>
        <taxon>Actinopterygii</taxon>
        <taxon>Neopterygii</taxon>
        <taxon>Teleostei</taxon>
        <taxon>Anguilliformes</taxon>
        <taxon>Anguillidae</taxon>
        <taxon>Anguilla</taxon>
    </lineage>
</organism>
<proteinExistence type="predicted"/>
<reference evidence="1" key="1">
    <citation type="submission" date="2014-11" db="EMBL/GenBank/DDBJ databases">
        <authorList>
            <person name="Amaro Gonzalez C."/>
        </authorList>
    </citation>
    <scope>NUCLEOTIDE SEQUENCE</scope>
</reference>
<dbReference type="EMBL" id="GBXM01058327">
    <property type="protein sequence ID" value="JAH50250.1"/>
    <property type="molecule type" value="Transcribed_RNA"/>
</dbReference>
<reference evidence="1" key="2">
    <citation type="journal article" date="2015" name="Fish Shellfish Immunol.">
        <title>Early steps in the European eel (Anguilla anguilla)-Vibrio vulnificus interaction in the gills: Role of the RtxA13 toxin.</title>
        <authorList>
            <person name="Callol A."/>
            <person name="Pajuelo D."/>
            <person name="Ebbesson L."/>
            <person name="Teles M."/>
            <person name="MacKenzie S."/>
            <person name="Amaro C."/>
        </authorList>
    </citation>
    <scope>NUCLEOTIDE SEQUENCE</scope>
</reference>
<name>A0A0E9TBJ7_ANGAN</name>
<sequence>MIKMYAYIFQNGEHNKIIEHFTLM</sequence>
<protein>
    <submittedName>
        <fullName evidence="1">Uncharacterized protein</fullName>
    </submittedName>
</protein>
<dbReference type="AlphaFoldDB" id="A0A0E9TBJ7"/>
<evidence type="ECO:0000313" key="1">
    <source>
        <dbReference type="EMBL" id="JAH50250.1"/>
    </source>
</evidence>
<accession>A0A0E9TBJ7</accession>